<sequence>MTKGTDWKELEQDTSKTSQDLRKIQNTVQDYGLRLIHIPMKIETLRQKVDEILKILPDLHRDLTDLKTEFTDLKKNQRKSPETSGSKLERIRNDLRPICLLHQKRKAMVIPKPNTRDDLILEAIKSLR</sequence>
<name>A0AAW2WGS9_9LAMI</name>
<evidence type="ECO:0000256" key="1">
    <source>
        <dbReference type="SAM" id="MobiDB-lite"/>
    </source>
</evidence>
<reference evidence="2" key="2">
    <citation type="journal article" date="2024" name="Plant">
        <title>Genomic evolution and insights into agronomic trait innovations of Sesamum species.</title>
        <authorList>
            <person name="Miao H."/>
            <person name="Wang L."/>
            <person name="Qu L."/>
            <person name="Liu H."/>
            <person name="Sun Y."/>
            <person name="Le M."/>
            <person name="Wang Q."/>
            <person name="Wei S."/>
            <person name="Zheng Y."/>
            <person name="Lin W."/>
            <person name="Duan Y."/>
            <person name="Cao H."/>
            <person name="Xiong S."/>
            <person name="Wang X."/>
            <person name="Wei L."/>
            <person name="Li C."/>
            <person name="Ma Q."/>
            <person name="Ju M."/>
            <person name="Zhao R."/>
            <person name="Li G."/>
            <person name="Mu C."/>
            <person name="Tian Q."/>
            <person name="Mei H."/>
            <person name="Zhang T."/>
            <person name="Gao T."/>
            <person name="Zhang H."/>
        </authorList>
    </citation>
    <scope>NUCLEOTIDE SEQUENCE</scope>
    <source>
        <strain evidence="2">KEN1</strain>
    </source>
</reference>
<evidence type="ECO:0000313" key="2">
    <source>
        <dbReference type="EMBL" id="KAL0439151.1"/>
    </source>
</evidence>
<proteinExistence type="predicted"/>
<comment type="caution">
    <text evidence="2">The sequence shown here is derived from an EMBL/GenBank/DDBJ whole genome shotgun (WGS) entry which is preliminary data.</text>
</comment>
<feature type="region of interest" description="Disordered" evidence="1">
    <location>
        <begin position="71"/>
        <end position="90"/>
    </location>
</feature>
<dbReference type="AlphaFoldDB" id="A0AAW2WGS9"/>
<reference evidence="2" key="1">
    <citation type="submission" date="2020-06" db="EMBL/GenBank/DDBJ databases">
        <authorList>
            <person name="Li T."/>
            <person name="Hu X."/>
            <person name="Zhang T."/>
            <person name="Song X."/>
            <person name="Zhang H."/>
            <person name="Dai N."/>
            <person name="Sheng W."/>
            <person name="Hou X."/>
            <person name="Wei L."/>
        </authorList>
    </citation>
    <scope>NUCLEOTIDE SEQUENCE</scope>
    <source>
        <strain evidence="2">KEN1</strain>
        <tissue evidence="2">Leaf</tissue>
    </source>
</reference>
<organism evidence="2">
    <name type="scientific">Sesamum latifolium</name>
    <dbReference type="NCBI Taxonomy" id="2727402"/>
    <lineage>
        <taxon>Eukaryota</taxon>
        <taxon>Viridiplantae</taxon>
        <taxon>Streptophyta</taxon>
        <taxon>Embryophyta</taxon>
        <taxon>Tracheophyta</taxon>
        <taxon>Spermatophyta</taxon>
        <taxon>Magnoliopsida</taxon>
        <taxon>eudicotyledons</taxon>
        <taxon>Gunneridae</taxon>
        <taxon>Pentapetalae</taxon>
        <taxon>asterids</taxon>
        <taxon>lamiids</taxon>
        <taxon>Lamiales</taxon>
        <taxon>Pedaliaceae</taxon>
        <taxon>Sesamum</taxon>
    </lineage>
</organism>
<accession>A0AAW2WGS9</accession>
<protein>
    <submittedName>
        <fullName evidence="2">Uncharacterized protein</fullName>
    </submittedName>
</protein>
<dbReference type="EMBL" id="JACGWN010000008">
    <property type="protein sequence ID" value="KAL0439151.1"/>
    <property type="molecule type" value="Genomic_DNA"/>
</dbReference>
<gene>
    <name evidence="2" type="ORF">Slati_2398100</name>
</gene>